<protein>
    <submittedName>
        <fullName evidence="2">Uncharacterized protein</fullName>
    </submittedName>
</protein>
<dbReference type="HOGENOM" id="CLU_2668660_0_0_11"/>
<evidence type="ECO:0000313" key="2">
    <source>
        <dbReference type="EMBL" id="BAH54482.1"/>
    </source>
</evidence>
<proteinExistence type="predicted"/>
<feature type="region of interest" description="Disordered" evidence="1">
    <location>
        <begin position="17"/>
        <end position="65"/>
    </location>
</feature>
<organism evidence="2 3">
    <name type="scientific">Rhodococcus opacus (strain B4)</name>
    <dbReference type="NCBI Taxonomy" id="632772"/>
    <lineage>
        <taxon>Bacteria</taxon>
        <taxon>Bacillati</taxon>
        <taxon>Actinomycetota</taxon>
        <taxon>Actinomycetes</taxon>
        <taxon>Mycobacteriales</taxon>
        <taxon>Nocardiaceae</taxon>
        <taxon>Rhodococcus</taxon>
    </lineage>
</organism>
<evidence type="ECO:0000313" key="3">
    <source>
        <dbReference type="Proteomes" id="UP000002212"/>
    </source>
</evidence>
<dbReference type="RefSeq" id="WP_015889945.1">
    <property type="nucleotide sequence ID" value="NC_012522.1"/>
</dbReference>
<dbReference type="EMBL" id="AP011115">
    <property type="protein sequence ID" value="BAH54482.1"/>
    <property type="molecule type" value="Genomic_DNA"/>
</dbReference>
<dbReference type="KEGG" id="rop:ROP_62350"/>
<evidence type="ECO:0000256" key="1">
    <source>
        <dbReference type="SAM" id="MobiDB-lite"/>
    </source>
</evidence>
<dbReference type="PATRIC" id="fig|632772.20.peg.6511"/>
<name>C1B061_RHOOB</name>
<dbReference type="Proteomes" id="UP000002212">
    <property type="component" value="Chromosome"/>
</dbReference>
<dbReference type="STRING" id="632772.ROP_62350"/>
<dbReference type="AlphaFoldDB" id="C1B061"/>
<gene>
    <name evidence="2" type="ordered locus">ROP_62350</name>
</gene>
<sequence>MRADLEMFRERIDERRARDEAAVANRGRTAPTTDRGRTAPVANRGRTAPVAAMPPPRSSALDDDDEYYRPRSWLV</sequence>
<accession>C1B061</accession>
<reference evidence="2 3" key="1">
    <citation type="submission" date="2009-03" db="EMBL/GenBank/DDBJ databases">
        <title>Comparison of the complete genome sequences of Rhodococcus erythropolis PR4 and Rhodococcus opacus B4.</title>
        <authorList>
            <person name="Takarada H."/>
            <person name="Sekine M."/>
            <person name="Hosoyama A."/>
            <person name="Yamada R."/>
            <person name="Fujisawa T."/>
            <person name="Omata S."/>
            <person name="Shimizu A."/>
            <person name="Tsukatani N."/>
            <person name="Tanikawa S."/>
            <person name="Fujita N."/>
            <person name="Harayama S."/>
        </authorList>
    </citation>
    <scope>NUCLEOTIDE SEQUENCE [LARGE SCALE GENOMIC DNA]</scope>
    <source>
        <strain evidence="2 3">B4</strain>
    </source>
</reference>